<evidence type="ECO:0000256" key="3">
    <source>
        <dbReference type="SAM" id="MobiDB-lite"/>
    </source>
</evidence>
<proteinExistence type="predicted"/>
<dbReference type="GO" id="GO:0008061">
    <property type="term" value="F:chitin binding"/>
    <property type="evidence" value="ECO:0007669"/>
    <property type="project" value="UniProtKB-KW"/>
</dbReference>
<feature type="compositionally biased region" description="Low complexity" evidence="3">
    <location>
        <begin position="61"/>
        <end position="77"/>
    </location>
</feature>
<dbReference type="InterPro" id="IPR036779">
    <property type="entry name" value="LysM_dom_sf"/>
</dbReference>
<sequence length="114" mass="11512">MTTNTTTSTSTTGAPAPTKTGIVTNCQAWYVAQTNDTCAAIASANGITVSQFEAWNPAVGDTASTTTTTSTDSGTVTPPAPTQSGIVANCQEYYVVKADDTCATIASAYGITVS</sequence>
<dbReference type="RefSeq" id="XP_056769956.1">
    <property type="nucleotide sequence ID" value="XM_056905849.1"/>
</dbReference>
<dbReference type="PANTHER" id="PTHR34997:SF1">
    <property type="entry name" value="PEPTIDOGLYCAN-BINDING LYSIN DOMAIN"/>
    <property type="match status" value="1"/>
</dbReference>
<organism evidence="5 6">
    <name type="scientific">Penicillium daleae</name>
    <dbReference type="NCBI Taxonomy" id="63821"/>
    <lineage>
        <taxon>Eukaryota</taxon>
        <taxon>Fungi</taxon>
        <taxon>Dikarya</taxon>
        <taxon>Ascomycota</taxon>
        <taxon>Pezizomycotina</taxon>
        <taxon>Eurotiomycetes</taxon>
        <taxon>Eurotiomycetidae</taxon>
        <taxon>Eurotiales</taxon>
        <taxon>Aspergillaceae</taxon>
        <taxon>Penicillium</taxon>
    </lineage>
</organism>
<gene>
    <name evidence="5" type="ORF">N7458_002466</name>
</gene>
<dbReference type="InterPro" id="IPR052210">
    <property type="entry name" value="LysM1-like"/>
</dbReference>
<keyword evidence="1" id="KW-0147">Chitin-binding</keyword>
<evidence type="ECO:0000313" key="6">
    <source>
        <dbReference type="Proteomes" id="UP001213681"/>
    </source>
</evidence>
<keyword evidence="6" id="KW-1185">Reference proteome</keyword>
<dbReference type="GeneID" id="81596092"/>
<protein>
    <recommendedName>
        <fullName evidence="4">LysM domain-containing protein</fullName>
    </recommendedName>
</protein>
<keyword evidence="2" id="KW-0843">Virulence</keyword>
<dbReference type="Gene3D" id="3.10.350.10">
    <property type="entry name" value="LysM domain"/>
    <property type="match status" value="2"/>
</dbReference>
<dbReference type="Pfam" id="PF01476">
    <property type="entry name" value="LysM"/>
    <property type="match status" value="2"/>
</dbReference>
<name>A0AAD6G5X1_9EURO</name>
<reference evidence="5" key="1">
    <citation type="submission" date="2022-12" db="EMBL/GenBank/DDBJ databases">
        <authorList>
            <person name="Petersen C."/>
        </authorList>
    </citation>
    <scope>NUCLEOTIDE SEQUENCE</scope>
    <source>
        <strain evidence="5">IBT 16125</strain>
    </source>
</reference>
<feature type="domain" description="LysM" evidence="4">
    <location>
        <begin position="28"/>
        <end position="76"/>
    </location>
</feature>
<reference evidence="5" key="2">
    <citation type="journal article" date="2023" name="IMA Fungus">
        <title>Comparative genomic study of the Penicillium genus elucidates a diverse pangenome and 15 lateral gene transfer events.</title>
        <authorList>
            <person name="Petersen C."/>
            <person name="Sorensen T."/>
            <person name="Nielsen M.R."/>
            <person name="Sondergaard T.E."/>
            <person name="Sorensen J.L."/>
            <person name="Fitzpatrick D.A."/>
            <person name="Frisvad J.C."/>
            <person name="Nielsen K.L."/>
        </authorList>
    </citation>
    <scope>NUCLEOTIDE SEQUENCE</scope>
    <source>
        <strain evidence="5">IBT 16125</strain>
    </source>
</reference>
<dbReference type="PANTHER" id="PTHR34997">
    <property type="entry name" value="AM15"/>
    <property type="match status" value="1"/>
</dbReference>
<dbReference type="CDD" id="cd00118">
    <property type="entry name" value="LysM"/>
    <property type="match status" value="2"/>
</dbReference>
<dbReference type="PROSITE" id="PS51782">
    <property type="entry name" value="LYSM"/>
    <property type="match status" value="2"/>
</dbReference>
<comment type="caution">
    <text evidence="5">The sequence shown here is derived from an EMBL/GenBank/DDBJ whole genome shotgun (WGS) entry which is preliminary data.</text>
</comment>
<feature type="domain" description="LysM" evidence="4">
    <location>
        <begin position="92"/>
        <end position="114"/>
    </location>
</feature>
<dbReference type="Proteomes" id="UP001213681">
    <property type="component" value="Unassembled WGS sequence"/>
</dbReference>
<evidence type="ECO:0000313" key="5">
    <source>
        <dbReference type="EMBL" id="KAJ5460914.1"/>
    </source>
</evidence>
<evidence type="ECO:0000256" key="2">
    <source>
        <dbReference type="ARBA" id="ARBA00023026"/>
    </source>
</evidence>
<dbReference type="EMBL" id="JAPVEA010000002">
    <property type="protein sequence ID" value="KAJ5460914.1"/>
    <property type="molecule type" value="Genomic_DNA"/>
</dbReference>
<dbReference type="AlphaFoldDB" id="A0AAD6G5X1"/>
<feature type="region of interest" description="Disordered" evidence="3">
    <location>
        <begin position="61"/>
        <end position="80"/>
    </location>
</feature>
<dbReference type="SUPFAM" id="SSF54106">
    <property type="entry name" value="LysM domain"/>
    <property type="match status" value="1"/>
</dbReference>
<dbReference type="InterPro" id="IPR018392">
    <property type="entry name" value="LysM"/>
</dbReference>
<evidence type="ECO:0000259" key="4">
    <source>
        <dbReference type="PROSITE" id="PS51782"/>
    </source>
</evidence>
<accession>A0AAD6G5X1</accession>
<evidence type="ECO:0000256" key="1">
    <source>
        <dbReference type="ARBA" id="ARBA00022669"/>
    </source>
</evidence>